<feature type="compositionally biased region" description="Basic and acidic residues" evidence="10">
    <location>
        <begin position="134"/>
        <end position="150"/>
    </location>
</feature>
<evidence type="ECO:0000256" key="4">
    <source>
        <dbReference type="ARBA" id="ARBA00022692"/>
    </source>
</evidence>
<feature type="domain" description="Torsin-1A-interacting protein 1/2 AAA+ activator" evidence="12">
    <location>
        <begin position="213"/>
        <end position="355"/>
    </location>
</feature>
<dbReference type="AlphaFoldDB" id="A0A8T0EHU2"/>
<dbReference type="InterPro" id="IPR008662">
    <property type="entry name" value="TOIP1/2"/>
</dbReference>
<keyword evidence="14" id="KW-1185">Reference proteome</keyword>
<gene>
    <name evidence="13" type="ORF">HNY73_015749</name>
</gene>
<dbReference type="EMBL" id="JABXBU010002227">
    <property type="protein sequence ID" value="KAF8773054.1"/>
    <property type="molecule type" value="Genomic_DNA"/>
</dbReference>
<evidence type="ECO:0000256" key="10">
    <source>
        <dbReference type="SAM" id="MobiDB-lite"/>
    </source>
</evidence>
<comment type="caution">
    <text evidence="13">The sequence shown here is derived from an EMBL/GenBank/DDBJ whole genome shotgun (WGS) entry which is preliminary data.</text>
</comment>
<dbReference type="PANTHER" id="PTHR18843:SF7">
    <property type="entry name" value="LAMINA-ASSOCIATED POLYPEPTIDE 1B ISOFORM 1-RELATED"/>
    <property type="match status" value="1"/>
</dbReference>
<evidence type="ECO:0000259" key="12">
    <source>
        <dbReference type="Pfam" id="PF05609"/>
    </source>
</evidence>
<evidence type="ECO:0000256" key="5">
    <source>
        <dbReference type="ARBA" id="ARBA00022989"/>
    </source>
</evidence>
<dbReference type="GO" id="GO:0016020">
    <property type="term" value="C:membrane"/>
    <property type="evidence" value="ECO:0007669"/>
    <property type="project" value="TreeGrafter"/>
</dbReference>
<dbReference type="GO" id="GO:0001671">
    <property type="term" value="F:ATPase activator activity"/>
    <property type="evidence" value="ECO:0007669"/>
    <property type="project" value="InterPro"/>
</dbReference>
<protein>
    <recommendedName>
        <fullName evidence="12">Torsin-1A-interacting protein 1/2 AAA+ activator domain-containing protein</fullName>
    </recommendedName>
</protein>
<reference evidence="13" key="1">
    <citation type="journal article" date="2020" name="bioRxiv">
        <title>Chromosome-level reference genome of the European wasp spider Argiope bruennichi: a resource for studies on range expansion and evolutionary adaptation.</title>
        <authorList>
            <person name="Sheffer M.M."/>
            <person name="Hoppe A."/>
            <person name="Krehenwinkel H."/>
            <person name="Uhl G."/>
            <person name="Kuss A.W."/>
            <person name="Jensen L."/>
            <person name="Jensen C."/>
            <person name="Gillespie R.G."/>
            <person name="Hoff K.J."/>
            <person name="Prost S."/>
        </authorList>
    </citation>
    <scope>NUCLEOTIDE SEQUENCE</scope>
</reference>
<feature type="compositionally biased region" description="Polar residues" evidence="10">
    <location>
        <begin position="51"/>
        <end position="65"/>
    </location>
</feature>
<evidence type="ECO:0000256" key="8">
    <source>
        <dbReference type="ARBA" id="ARBA00023242"/>
    </source>
</evidence>
<dbReference type="OrthoDB" id="6258998at2759"/>
<evidence type="ECO:0000256" key="9">
    <source>
        <dbReference type="ARBA" id="ARBA00037847"/>
    </source>
</evidence>
<evidence type="ECO:0000256" key="3">
    <source>
        <dbReference type="ARBA" id="ARBA00022553"/>
    </source>
</evidence>
<evidence type="ECO:0000256" key="6">
    <source>
        <dbReference type="ARBA" id="ARBA00023136"/>
    </source>
</evidence>
<keyword evidence="8" id="KW-0539">Nucleus</keyword>
<sequence>MSPKKPKQKNVANKFELTRRPLYPDLNAEKENMDVSSSDDSPEKKFLDSPSPRNQRKNLSPSSTDSFKDVANNLKYRSGRHQQNLNQYRDRGNENRSPKNRYSENSDDFDNSNYLPDQEQEISENSPGSKKKNYSSDRFEDSADDRRYDQPLKQSPPKRYASVSTSEPSNFFSSVTFLIICFIIFIIIIALFITFYVRYPDTSHVNDPATTLVNSLRSKFGDQPKMTFRIIHSALKNVLVAQPKSPAIILLLATNGSKTVCSDFANKLVDLLSVPKFTLKFSGEDFKLASVNKAKMDIDKKIDKTLKINQLGSVLIEDLDHIPGQAAIILHKYYDHENAPFKKAVFVMTINLNKAITDYSDLTVWDKAANDHLLSVWIDTGVDQVTALLSRLTVSVAVITVESLK</sequence>
<keyword evidence="3" id="KW-0597">Phosphoprotein</keyword>
<reference evidence="13" key="2">
    <citation type="submission" date="2020-06" db="EMBL/GenBank/DDBJ databases">
        <authorList>
            <person name="Sheffer M."/>
        </authorList>
    </citation>
    <scope>NUCLEOTIDE SEQUENCE</scope>
</reference>
<comment type="similarity">
    <text evidence="2">Belongs to the TOR1AIP family.</text>
</comment>
<dbReference type="Proteomes" id="UP000807504">
    <property type="component" value="Unassembled WGS sequence"/>
</dbReference>
<evidence type="ECO:0000256" key="1">
    <source>
        <dbReference type="ARBA" id="ARBA00004259"/>
    </source>
</evidence>
<accession>A0A8T0EHU2</accession>
<dbReference type="GO" id="GO:0061024">
    <property type="term" value="P:membrane organization"/>
    <property type="evidence" value="ECO:0007669"/>
    <property type="project" value="TreeGrafter"/>
</dbReference>
<feature type="compositionally biased region" description="Basic and acidic residues" evidence="10">
    <location>
        <begin position="88"/>
        <end position="104"/>
    </location>
</feature>
<keyword evidence="4 11" id="KW-0812">Transmembrane</keyword>
<dbReference type="InterPro" id="IPR046753">
    <property type="entry name" value="TOIP1/2_C"/>
</dbReference>
<dbReference type="OMA" id="QANLIFH"/>
<comment type="subcellular location">
    <subcellularLocation>
        <location evidence="9">Endomembrane system</location>
        <topology evidence="9">Single-pass membrane protein</topology>
    </subcellularLocation>
    <subcellularLocation>
        <location evidence="1">Nucleus envelope</location>
    </subcellularLocation>
</comment>
<evidence type="ECO:0000313" key="13">
    <source>
        <dbReference type="EMBL" id="KAF8773054.1"/>
    </source>
</evidence>
<dbReference type="PANTHER" id="PTHR18843">
    <property type="entry name" value="TORSIN-1A-INTERACTING PROTEIN"/>
    <property type="match status" value="1"/>
</dbReference>
<dbReference type="GO" id="GO:0005635">
    <property type="term" value="C:nuclear envelope"/>
    <property type="evidence" value="ECO:0007669"/>
    <property type="project" value="UniProtKB-SubCell"/>
</dbReference>
<keyword evidence="6 11" id="KW-0472">Membrane</keyword>
<evidence type="ECO:0000256" key="2">
    <source>
        <dbReference type="ARBA" id="ARBA00007860"/>
    </source>
</evidence>
<evidence type="ECO:0000256" key="11">
    <source>
        <dbReference type="SAM" id="Phobius"/>
    </source>
</evidence>
<feature type="region of interest" description="Disordered" evidence="10">
    <location>
        <begin position="1"/>
        <end position="167"/>
    </location>
</feature>
<proteinExistence type="inferred from homology"/>
<evidence type="ECO:0000256" key="7">
    <source>
        <dbReference type="ARBA" id="ARBA00023180"/>
    </source>
</evidence>
<dbReference type="Gene3D" id="3.40.50.12190">
    <property type="match status" value="1"/>
</dbReference>
<keyword evidence="7" id="KW-0325">Glycoprotein</keyword>
<name>A0A8T0EHU2_ARGBR</name>
<dbReference type="Pfam" id="PF05609">
    <property type="entry name" value="LAP1_C"/>
    <property type="match status" value="1"/>
</dbReference>
<dbReference type="InterPro" id="IPR038599">
    <property type="entry name" value="LAP1C-like_C_sf"/>
</dbReference>
<keyword evidence="5 11" id="KW-1133">Transmembrane helix</keyword>
<organism evidence="13 14">
    <name type="scientific">Argiope bruennichi</name>
    <name type="common">Wasp spider</name>
    <name type="synonym">Aranea bruennichi</name>
    <dbReference type="NCBI Taxonomy" id="94029"/>
    <lineage>
        <taxon>Eukaryota</taxon>
        <taxon>Metazoa</taxon>
        <taxon>Ecdysozoa</taxon>
        <taxon>Arthropoda</taxon>
        <taxon>Chelicerata</taxon>
        <taxon>Arachnida</taxon>
        <taxon>Araneae</taxon>
        <taxon>Araneomorphae</taxon>
        <taxon>Entelegynae</taxon>
        <taxon>Araneoidea</taxon>
        <taxon>Araneidae</taxon>
        <taxon>Argiope</taxon>
    </lineage>
</organism>
<feature type="transmembrane region" description="Helical" evidence="11">
    <location>
        <begin position="175"/>
        <end position="197"/>
    </location>
</feature>
<evidence type="ECO:0000313" key="14">
    <source>
        <dbReference type="Proteomes" id="UP000807504"/>
    </source>
</evidence>